<feature type="domain" description="Piwi" evidence="1">
    <location>
        <begin position="733"/>
        <end position="1049"/>
    </location>
</feature>
<dbReference type="Gene3D" id="3.40.50.2300">
    <property type="match status" value="1"/>
</dbReference>
<dbReference type="InterPro" id="IPR012337">
    <property type="entry name" value="RNaseH-like_sf"/>
</dbReference>
<dbReference type="Pfam" id="PF16488">
    <property type="entry name" value="ArgoL2"/>
    <property type="match status" value="1"/>
</dbReference>
<evidence type="ECO:0000313" key="3">
    <source>
        <dbReference type="Proteomes" id="UP000237481"/>
    </source>
</evidence>
<dbReference type="Pfam" id="PF02171">
    <property type="entry name" value="Piwi"/>
    <property type="match status" value="1"/>
</dbReference>
<dbReference type="SUPFAM" id="SSF101690">
    <property type="entry name" value="PAZ domain"/>
    <property type="match status" value="1"/>
</dbReference>
<dbReference type="Proteomes" id="UP000237481">
    <property type="component" value="Unassembled WGS sequence"/>
</dbReference>
<evidence type="ECO:0000259" key="1">
    <source>
        <dbReference type="PROSITE" id="PS50822"/>
    </source>
</evidence>
<dbReference type="InterPro" id="IPR003165">
    <property type="entry name" value="Piwi"/>
</dbReference>
<proteinExistence type="predicted"/>
<dbReference type="SMART" id="SM00950">
    <property type="entry name" value="Piwi"/>
    <property type="match status" value="1"/>
</dbReference>
<dbReference type="Pfam" id="PF02170">
    <property type="entry name" value="PAZ"/>
    <property type="match status" value="1"/>
</dbReference>
<dbReference type="InterPro" id="IPR032474">
    <property type="entry name" value="Argonaute_N"/>
</dbReference>
<dbReference type="InterPro" id="IPR036085">
    <property type="entry name" value="PAZ_dom_sf"/>
</dbReference>
<dbReference type="InterPro" id="IPR036397">
    <property type="entry name" value="RNaseH_sf"/>
</dbReference>
<comment type="caution">
    <text evidence="2">The sequence shown here is derived from an EMBL/GenBank/DDBJ whole genome shotgun (WGS) entry which is preliminary data.</text>
</comment>
<dbReference type="InterPro" id="IPR045246">
    <property type="entry name" value="Piwi_ago-like"/>
</dbReference>
<dbReference type="CDD" id="cd02846">
    <property type="entry name" value="PAZ_argonaute_like"/>
    <property type="match status" value="1"/>
</dbReference>
<dbReference type="AlphaFoldDB" id="A0A2S4KYB2"/>
<dbReference type="Gene3D" id="2.170.260.10">
    <property type="entry name" value="paz domain"/>
    <property type="match status" value="1"/>
</dbReference>
<dbReference type="Gene3D" id="3.30.420.10">
    <property type="entry name" value="Ribonuclease H-like superfamily/Ribonuclease H"/>
    <property type="match status" value="1"/>
</dbReference>
<evidence type="ECO:0000313" key="2">
    <source>
        <dbReference type="EMBL" id="POR35180.1"/>
    </source>
</evidence>
<protein>
    <submittedName>
        <fullName evidence="2">Protein argonaute 18</fullName>
    </submittedName>
</protein>
<dbReference type="SMART" id="SM01163">
    <property type="entry name" value="DUF1785"/>
    <property type="match status" value="1"/>
</dbReference>
<keyword evidence="3" id="KW-1185">Reference proteome</keyword>
<dbReference type="GO" id="GO:0003723">
    <property type="term" value="F:RNA binding"/>
    <property type="evidence" value="ECO:0007669"/>
    <property type="project" value="InterPro"/>
</dbReference>
<accession>A0A2S4KYB2</accession>
<sequence>KSPTPPWLIVVEAVDVEEDAVVATAAAIAAVTEEIAAAAAMEAIAEAVAAATAEETVVAAAAATEEIAVGEAVGEAAEEAAEADAAATTRRQQWPLGTHPCAACSLAPTDTPSSINGTCPAPDAAITTLEDKVIRAQAASLAGLTSQMAKATLQSQSGGTAEARPTDLFPLRPAFGTGGKPVSLWANYFRVNVEPAVLYKYNLEFAQVATESAADGNGDRTTAKAQSRDVKGRKLYFACQELVRTLTAADKTLVLATEYKSQLVALKKLALAENPLRIRLPVEAASEKWDVVEVTVHGPTEAPVDALLSYLGTMNDGPNDAVFPKYPEAVDALNVVFGHGPRSRLHQVAAVGSARFFPFGADRATANLFQDHHALVAARGFFQSARLGTGRLLLNANVTHGVFRVSGRLDQLFDSFRLAPTQVGSGFEMRKMRAFAKFMPKTRVWVDLLLADGRSVRKTKAIHGIVAASELQRRKPADGKPLQFQPGFEYPGPKQVKFFMDDGSGSGRYITVFEYFQQKYKRTLKDYPLVNLGRADKPTLFPAELIEIQPGQSVKAKLTMNETTAMLDVACRSPYANALSISTDARKTLGLDDAGLGRFGVAVDKSLLTVNGRVLSVPVISYLGHQQKRSDVQPRDGSWNMKNVRVVRPGAAIERWAYLNILKAGRGGQLDSPVEVGTMVQFAKFLAGSGIGIKETPLLPPHGKAFMRWEEAMEPGGALESFFRWARDQRVQHIVFILTEKDSQGLYPKIKTLGDCTWGIHTSVTTAANMKKEYNPMYWANVGLKINLKAGGVNHRLRDDLGLLREGRTMVAGYDVTHPTNMPAREGAEAPSLVGLVASVDKDLGQWPAASWEQPAKQEMLSGRLVDAFKSRLELWQKHNAGRLPDNVVIFRDGVSEGQFAQVLEQELPSIREACRDRYPPAAPQPRLTIVVSVKRHQTRFFPTSADDMSASGNVRNGTVVDRGVTQARYWDFFLTAHHALKGTARPAHYTVLLDEIFRAKFKAAAANELERLTHELCYLYGRATKAVSICPPAYYADIVCERARAHRPEIFDVGDAESVSTAAGQGAAAAVPNRQVHEALKNSMYYI</sequence>
<dbReference type="Pfam" id="PF16486">
    <property type="entry name" value="ArgoN"/>
    <property type="match status" value="1"/>
</dbReference>
<name>A0A2S4KYB2_9HYPO</name>
<dbReference type="STRING" id="94208.A0A2S4KYB2"/>
<dbReference type="EMBL" id="PKSG01000464">
    <property type="protein sequence ID" value="POR35180.1"/>
    <property type="molecule type" value="Genomic_DNA"/>
</dbReference>
<dbReference type="PROSITE" id="PS50822">
    <property type="entry name" value="PIWI"/>
    <property type="match status" value="1"/>
</dbReference>
<dbReference type="OrthoDB" id="10252740at2759"/>
<dbReference type="InterPro" id="IPR003100">
    <property type="entry name" value="PAZ_dom"/>
</dbReference>
<organism evidence="2 3">
    <name type="scientific">Tolypocladium paradoxum</name>
    <dbReference type="NCBI Taxonomy" id="94208"/>
    <lineage>
        <taxon>Eukaryota</taxon>
        <taxon>Fungi</taxon>
        <taxon>Dikarya</taxon>
        <taxon>Ascomycota</taxon>
        <taxon>Pezizomycotina</taxon>
        <taxon>Sordariomycetes</taxon>
        <taxon>Hypocreomycetidae</taxon>
        <taxon>Hypocreales</taxon>
        <taxon>Ophiocordycipitaceae</taxon>
        <taxon>Tolypocladium</taxon>
    </lineage>
</organism>
<dbReference type="PANTHER" id="PTHR22891">
    <property type="entry name" value="EUKARYOTIC TRANSLATION INITIATION FACTOR 2C"/>
    <property type="match status" value="1"/>
</dbReference>
<dbReference type="Pfam" id="PF08699">
    <property type="entry name" value="ArgoL1"/>
    <property type="match status" value="1"/>
</dbReference>
<dbReference type="InterPro" id="IPR014811">
    <property type="entry name" value="ArgoL1"/>
</dbReference>
<feature type="non-terminal residue" evidence="2">
    <location>
        <position position="1"/>
    </location>
</feature>
<dbReference type="CDD" id="cd04657">
    <property type="entry name" value="Piwi_ago-like"/>
    <property type="match status" value="1"/>
</dbReference>
<reference evidence="2 3" key="1">
    <citation type="submission" date="2018-01" db="EMBL/GenBank/DDBJ databases">
        <title>Harnessing the power of phylogenomics to disentangle the directionality and signatures of interkingdom host jumping in the parasitic fungal genus Tolypocladium.</title>
        <authorList>
            <person name="Quandt C.A."/>
            <person name="Patterson W."/>
            <person name="Spatafora J.W."/>
        </authorList>
    </citation>
    <scope>NUCLEOTIDE SEQUENCE [LARGE SCALE GENOMIC DNA]</scope>
    <source>
        <strain evidence="2 3">NRBC 100945</strain>
    </source>
</reference>
<dbReference type="InterPro" id="IPR032472">
    <property type="entry name" value="ArgoL2"/>
</dbReference>
<gene>
    <name evidence="2" type="ORF">TPAR_04603</name>
</gene>
<dbReference type="SUPFAM" id="SSF53098">
    <property type="entry name" value="Ribonuclease H-like"/>
    <property type="match status" value="1"/>
</dbReference>